<dbReference type="PRINTS" id="PR00080">
    <property type="entry name" value="SDRFAMILY"/>
</dbReference>
<keyword evidence="2" id="KW-0560">Oxidoreductase</keyword>
<comment type="caution">
    <text evidence="3">The sequence shown here is derived from an EMBL/GenBank/DDBJ whole genome shotgun (WGS) entry which is preliminary data.</text>
</comment>
<dbReference type="EMBL" id="JARYGZ010000001">
    <property type="protein sequence ID" value="MDH7637445.1"/>
    <property type="molecule type" value="Genomic_DNA"/>
</dbReference>
<evidence type="ECO:0000256" key="2">
    <source>
        <dbReference type="ARBA" id="ARBA00023002"/>
    </source>
</evidence>
<dbReference type="SUPFAM" id="SSF51735">
    <property type="entry name" value="NAD(P)-binding Rossmann-fold domains"/>
    <property type="match status" value="1"/>
</dbReference>
<organism evidence="3 4">
    <name type="scientific">Sphingomonas oryzagri</name>
    <dbReference type="NCBI Taxonomy" id="3042314"/>
    <lineage>
        <taxon>Bacteria</taxon>
        <taxon>Pseudomonadati</taxon>
        <taxon>Pseudomonadota</taxon>
        <taxon>Alphaproteobacteria</taxon>
        <taxon>Sphingomonadales</taxon>
        <taxon>Sphingomonadaceae</taxon>
        <taxon>Sphingomonas</taxon>
    </lineage>
</organism>
<accession>A0ABT6MWS3</accession>
<dbReference type="PANTHER" id="PTHR24321">
    <property type="entry name" value="DEHYDROGENASES, SHORT CHAIN"/>
    <property type="match status" value="1"/>
</dbReference>
<comment type="similarity">
    <text evidence="1">Belongs to the short-chain dehydrogenases/reductases (SDR) family.</text>
</comment>
<dbReference type="Pfam" id="PF13561">
    <property type="entry name" value="adh_short_C2"/>
    <property type="match status" value="1"/>
</dbReference>
<keyword evidence="4" id="KW-1185">Reference proteome</keyword>
<reference evidence="3" key="1">
    <citation type="submission" date="2023-04" db="EMBL/GenBank/DDBJ databases">
        <title>Sphingomonas sp. MAHUQ-71 isolated from rice field.</title>
        <authorList>
            <person name="Huq M.A."/>
        </authorList>
    </citation>
    <scope>NUCLEOTIDE SEQUENCE</scope>
    <source>
        <strain evidence="3">MAHUQ-71</strain>
    </source>
</reference>
<dbReference type="Proteomes" id="UP001160625">
    <property type="component" value="Unassembled WGS sequence"/>
</dbReference>
<dbReference type="CDD" id="cd05233">
    <property type="entry name" value="SDR_c"/>
    <property type="match status" value="1"/>
</dbReference>
<sequence>MMERLAGRHVVVTGAGSGIGKATAARLRRDGAQVFGVDRAGDVELRLDVTEAGASDRIVAAAIEAMGALDGVAACAGIARGEPLETHDDAYWDLVLAVNVSAVFRLARAAIPALRASGRGRIVTIGSVMSSFGAPGLVAYAASKHAVLGMTRAMAAELGPDRITVNCVQPGAIATPLTAEVFSNPDYAGFWTNKAALGRLGQPEDIADVIAFLMSDDARFVSGHGMLVDGGAMQQP</sequence>
<evidence type="ECO:0000313" key="3">
    <source>
        <dbReference type="EMBL" id="MDH7637445.1"/>
    </source>
</evidence>
<protein>
    <submittedName>
        <fullName evidence="3">SDR family NAD(P)-dependent oxidoreductase</fullName>
    </submittedName>
</protein>
<name>A0ABT6MWS3_9SPHN</name>
<dbReference type="Gene3D" id="3.40.50.720">
    <property type="entry name" value="NAD(P)-binding Rossmann-like Domain"/>
    <property type="match status" value="1"/>
</dbReference>
<dbReference type="PRINTS" id="PR00081">
    <property type="entry name" value="GDHRDH"/>
</dbReference>
<evidence type="ECO:0000313" key="4">
    <source>
        <dbReference type="Proteomes" id="UP001160625"/>
    </source>
</evidence>
<dbReference type="InterPro" id="IPR036291">
    <property type="entry name" value="NAD(P)-bd_dom_sf"/>
</dbReference>
<evidence type="ECO:0000256" key="1">
    <source>
        <dbReference type="ARBA" id="ARBA00006484"/>
    </source>
</evidence>
<dbReference type="PANTHER" id="PTHR24321:SF8">
    <property type="entry name" value="ESTRADIOL 17-BETA-DEHYDROGENASE 8-RELATED"/>
    <property type="match status" value="1"/>
</dbReference>
<dbReference type="InterPro" id="IPR002347">
    <property type="entry name" value="SDR_fam"/>
</dbReference>
<dbReference type="PROSITE" id="PS00061">
    <property type="entry name" value="ADH_SHORT"/>
    <property type="match status" value="1"/>
</dbReference>
<proteinExistence type="inferred from homology"/>
<gene>
    <name evidence="3" type="ORF">QGN17_01755</name>
</gene>
<dbReference type="InterPro" id="IPR020904">
    <property type="entry name" value="Sc_DH/Rdtase_CS"/>
</dbReference>